<accession>A0ABQ2CU52</accession>
<dbReference type="EMBL" id="BMOD01000001">
    <property type="protein sequence ID" value="GGJ21220.1"/>
    <property type="molecule type" value="Genomic_DNA"/>
</dbReference>
<dbReference type="Proteomes" id="UP000632222">
    <property type="component" value="Unassembled WGS sequence"/>
</dbReference>
<proteinExistence type="predicted"/>
<evidence type="ECO:0000313" key="2">
    <source>
        <dbReference type="Proteomes" id="UP000632222"/>
    </source>
</evidence>
<reference evidence="2" key="1">
    <citation type="journal article" date="2019" name="Int. J. Syst. Evol. Microbiol.">
        <title>The Global Catalogue of Microorganisms (GCM) 10K type strain sequencing project: providing services to taxonomists for standard genome sequencing and annotation.</title>
        <authorList>
            <consortium name="The Broad Institute Genomics Platform"/>
            <consortium name="The Broad Institute Genome Sequencing Center for Infectious Disease"/>
            <person name="Wu L."/>
            <person name="Ma J."/>
        </authorList>
    </citation>
    <scope>NUCLEOTIDE SEQUENCE [LARGE SCALE GENOMIC DNA]</scope>
    <source>
        <strain evidence="2">JCM 14370</strain>
    </source>
</reference>
<evidence type="ECO:0000313" key="1">
    <source>
        <dbReference type="EMBL" id="GGJ21220.1"/>
    </source>
</evidence>
<sequence>MHRKAPHNQLLGRLIWPDDGSLLYRTDLLDHPRDPQMFWIGNAADHQVHVMAQLDLFDLPVLQGGQEGLVLLEPFTPNRSYWLCVRTGHLVRLRTLSGFIDIEVLEALDSGYIEETTGTLDASSRDRLNQLVLLSKSDTAGEDHG</sequence>
<dbReference type="RefSeq" id="WP_188999104.1">
    <property type="nucleotide sequence ID" value="NZ_BMOD01000001.1"/>
</dbReference>
<name>A0ABQ2CU52_9DEIO</name>
<gene>
    <name evidence="1" type="ORF">GCM10008938_04270</name>
</gene>
<comment type="caution">
    <text evidence="1">The sequence shown here is derived from an EMBL/GenBank/DDBJ whole genome shotgun (WGS) entry which is preliminary data.</text>
</comment>
<keyword evidence="2" id="KW-1185">Reference proteome</keyword>
<protein>
    <submittedName>
        <fullName evidence="1">Uncharacterized protein</fullName>
    </submittedName>
</protein>
<organism evidence="1 2">
    <name type="scientific">Deinococcus roseus</name>
    <dbReference type="NCBI Taxonomy" id="392414"/>
    <lineage>
        <taxon>Bacteria</taxon>
        <taxon>Thermotogati</taxon>
        <taxon>Deinococcota</taxon>
        <taxon>Deinococci</taxon>
        <taxon>Deinococcales</taxon>
        <taxon>Deinococcaceae</taxon>
        <taxon>Deinococcus</taxon>
    </lineage>
</organism>